<feature type="repeat" description="PPR" evidence="2">
    <location>
        <begin position="134"/>
        <end position="168"/>
    </location>
</feature>
<dbReference type="InterPro" id="IPR044578">
    <property type="entry name" value="BIR6-like"/>
</dbReference>
<sequence length="486" mass="55239">MGKNTKRPRNDDSSSTSSSKLQPSKKPHSSSVSSSRQTKDINTHHRSSQHSEQKSKLSTFPSYLEVPGLPPKVKLSCEIIATTPSVTVERILEDRGISVSQEDVEGVLKLSYGFPGPAVKFFRWADYQLRDEHSPYAWNLVIDILGKDGQFDAMWDAIKSMRKEELLSLSNFSSVFGSYVIANRVLEAIMTFEVMDQYGFPRDIVAFNSLLSPICREGKTQEAKEFVDTVKGRIRFDADTYAILFEGRENEKNVVGARDTFSEMVVDVGWDPGNLPAYDSYLTTLLKAIEDCSRKNDAKNAGLIWEVMLKKDDFLPDTEMYNLMIGLNCIVKEFDVAGKLLNEMIYHGVFPNSETYNLYFYYLLKSRKLKEASSIFSEMMKNEFVPNHSNCSSAVRNFVDGGDPYTAIKVWKCMIENYNFDLEETGNLLVLSLRGMNRLPEALKYAEDMIECRIKLTPPTLSKLKQSLVQKGKLAVYDELLRKWKA</sequence>
<dbReference type="PROSITE" id="PS51375">
    <property type="entry name" value="PPR"/>
    <property type="match status" value="3"/>
</dbReference>
<evidence type="ECO:0000256" key="2">
    <source>
        <dbReference type="PROSITE-ProRule" id="PRU00708"/>
    </source>
</evidence>
<evidence type="ECO:0000313" key="4">
    <source>
        <dbReference type="EMBL" id="CAI9110586.1"/>
    </source>
</evidence>
<dbReference type="Pfam" id="PF13041">
    <property type="entry name" value="PPR_2"/>
    <property type="match status" value="1"/>
</dbReference>
<dbReference type="Gene3D" id="1.25.40.10">
    <property type="entry name" value="Tetratricopeptide repeat domain"/>
    <property type="match status" value="2"/>
</dbReference>
<dbReference type="AlphaFoldDB" id="A0AAV1DRT1"/>
<evidence type="ECO:0000313" key="5">
    <source>
        <dbReference type="Proteomes" id="UP001161247"/>
    </source>
</evidence>
<feature type="repeat" description="PPR" evidence="2">
    <location>
        <begin position="352"/>
        <end position="386"/>
    </location>
</feature>
<evidence type="ECO:0000256" key="1">
    <source>
        <dbReference type="ARBA" id="ARBA00022737"/>
    </source>
</evidence>
<feature type="region of interest" description="Disordered" evidence="3">
    <location>
        <begin position="1"/>
        <end position="58"/>
    </location>
</feature>
<keyword evidence="5" id="KW-1185">Reference proteome</keyword>
<dbReference type="PANTHER" id="PTHR47003:SF3">
    <property type="entry name" value="SMALL RIBOSOMAL SUBUNIT PROTEIN MS81 (RPPR8)"/>
    <property type="match status" value="1"/>
</dbReference>
<dbReference type="GO" id="GO:0008380">
    <property type="term" value="P:RNA splicing"/>
    <property type="evidence" value="ECO:0007669"/>
    <property type="project" value="InterPro"/>
</dbReference>
<dbReference type="Proteomes" id="UP001161247">
    <property type="component" value="Chromosome 6"/>
</dbReference>
<dbReference type="InterPro" id="IPR011990">
    <property type="entry name" value="TPR-like_helical_dom_sf"/>
</dbReference>
<reference evidence="4" key="1">
    <citation type="submission" date="2023-03" db="EMBL/GenBank/DDBJ databases">
        <authorList>
            <person name="Julca I."/>
        </authorList>
    </citation>
    <scope>NUCLEOTIDE SEQUENCE</scope>
</reference>
<dbReference type="PANTHER" id="PTHR47003">
    <property type="entry name" value="OS01G0970900 PROTEIN"/>
    <property type="match status" value="1"/>
</dbReference>
<dbReference type="InterPro" id="IPR002885">
    <property type="entry name" value="PPR_rpt"/>
</dbReference>
<accession>A0AAV1DRT1</accession>
<dbReference type="EMBL" id="OX459123">
    <property type="protein sequence ID" value="CAI9110586.1"/>
    <property type="molecule type" value="Genomic_DNA"/>
</dbReference>
<name>A0AAV1DRT1_OLDCO</name>
<gene>
    <name evidence="4" type="ORF">OLC1_LOCUS18195</name>
</gene>
<protein>
    <submittedName>
        <fullName evidence="4">OLC1v1010640C1</fullName>
    </submittedName>
</protein>
<dbReference type="Pfam" id="PF01535">
    <property type="entry name" value="PPR"/>
    <property type="match status" value="1"/>
</dbReference>
<feature type="compositionally biased region" description="Low complexity" evidence="3">
    <location>
        <begin position="13"/>
        <end position="22"/>
    </location>
</feature>
<proteinExistence type="predicted"/>
<organism evidence="4 5">
    <name type="scientific">Oldenlandia corymbosa var. corymbosa</name>
    <dbReference type="NCBI Taxonomy" id="529605"/>
    <lineage>
        <taxon>Eukaryota</taxon>
        <taxon>Viridiplantae</taxon>
        <taxon>Streptophyta</taxon>
        <taxon>Embryophyta</taxon>
        <taxon>Tracheophyta</taxon>
        <taxon>Spermatophyta</taxon>
        <taxon>Magnoliopsida</taxon>
        <taxon>eudicotyledons</taxon>
        <taxon>Gunneridae</taxon>
        <taxon>Pentapetalae</taxon>
        <taxon>asterids</taxon>
        <taxon>lamiids</taxon>
        <taxon>Gentianales</taxon>
        <taxon>Rubiaceae</taxon>
        <taxon>Rubioideae</taxon>
        <taxon>Spermacoceae</taxon>
        <taxon>Hedyotis-Oldenlandia complex</taxon>
        <taxon>Oldenlandia</taxon>
    </lineage>
</organism>
<dbReference type="NCBIfam" id="TIGR00756">
    <property type="entry name" value="PPR"/>
    <property type="match status" value="2"/>
</dbReference>
<feature type="compositionally biased region" description="Basic and acidic residues" evidence="3">
    <location>
        <begin position="37"/>
        <end position="55"/>
    </location>
</feature>
<evidence type="ECO:0000256" key="3">
    <source>
        <dbReference type="SAM" id="MobiDB-lite"/>
    </source>
</evidence>
<feature type="repeat" description="PPR" evidence="2">
    <location>
        <begin position="317"/>
        <end position="351"/>
    </location>
</feature>
<keyword evidence="1" id="KW-0677">Repeat</keyword>